<dbReference type="OrthoDB" id="2262349at2759"/>
<dbReference type="GO" id="GO:0005737">
    <property type="term" value="C:cytoplasm"/>
    <property type="evidence" value="ECO:0007669"/>
    <property type="project" value="TreeGrafter"/>
</dbReference>
<dbReference type="GO" id="GO:0016787">
    <property type="term" value="F:hydrolase activity"/>
    <property type="evidence" value="ECO:0007669"/>
    <property type="project" value="InterPro"/>
</dbReference>
<evidence type="ECO:0000313" key="2">
    <source>
        <dbReference type="EMBL" id="KKK12317.1"/>
    </source>
</evidence>
<dbReference type="AlphaFoldDB" id="A0A0F8WLY8"/>
<proteinExistence type="predicted"/>
<name>A0A0F8WLY8_9EURO</name>
<dbReference type="Proteomes" id="UP000034291">
    <property type="component" value="Unassembled WGS sequence"/>
</dbReference>
<dbReference type="PANTHER" id="PTHR10188:SF43">
    <property type="entry name" value="ASPARAGINASE (EUROFUNG)"/>
    <property type="match status" value="1"/>
</dbReference>
<protein>
    <submittedName>
        <fullName evidence="2">Uncharacterized protein</fullName>
    </submittedName>
</protein>
<evidence type="ECO:0000256" key="1">
    <source>
        <dbReference type="SAM" id="MobiDB-lite"/>
    </source>
</evidence>
<comment type="caution">
    <text evidence="2">The sequence shown here is derived from an EMBL/GenBank/DDBJ whole genome shotgun (WGS) entry which is preliminary data.</text>
</comment>
<organism evidence="2 3">
    <name type="scientific">Aspergillus rambellii</name>
    <dbReference type="NCBI Taxonomy" id="308745"/>
    <lineage>
        <taxon>Eukaryota</taxon>
        <taxon>Fungi</taxon>
        <taxon>Dikarya</taxon>
        <taxon>Ascomycota</taxon>
        <taxon>Pezizomycotina</taxon>
        <taxon>Eurotiomycetes</taxon>
        <taxon>Eurotiomycetidae</taxon>
        <taxon>Eurotiales</taxon>
        <taxon>Aspergillaceae</taxon>
        <taxon>Aspergillus</taxon>
        <taxon>Aspergillus subgen. Nidulantes</taxon>
    </lineage>
</organism>
<feature type="region of interest" description="Disordered" evidence="1">
    <location>
        <begin position="1"/>
        <end position="21"/>
    </location>
</feature>
<dbReference type="PANTHER" id="PTHR10188">
    <property type="entry name" value="L-ASPARAGINASE"/>
    <property type="match status" value="1"/>
</dbReference>
<sequence length="286" mass="29681">MEVLETSTAPPFHRTFTPPTMPPSLLSYLRSTRGHLAHGASALDAAVHAGSLMEDDALFNCGRGSVFTSAGTIEMEASAPVSSESTTCAPPHPISEGGRSFSAHRPQDANGNPIDDAAPGGSMHSFAACGCSRGSTGTGMDGGWNSNRMSGSGRRKRCEEHLRGRGEGRVAAGSRVRYVSLTAIQHEPPRFRTAAARTACAMLRFSPRMTTLAAAVTAVAGAGGQLERSAGRRWGRTGERQGGIIGIEADGGSAMDDASGLRRGTVVFDFNCGGGGGCFVPRSRRA</sequence>
<feature type="region of interest" description="Disordered" evidence="1">
    <location>
        <begin position="78"/>
        <end position="119"/>
    </location>
</feature>
<reference evidence="2 3" key="1">
    <citation type="submission" date="2015-02" db="EMBL/GenBank/DDBJ databases">
        <title>Draft Genome Sequences of Two Closely-Related Aflatoxigenic Aspergillus Species Obtained from the Cote d'Ivoire.</title>
        <authorList>
            <person name="Moore G.G."/>
            <person name="Beltz S.B."/>
            <person name="Mack B.M."/>
        </authorList>
    </citation>
    <scope>NUCLEOTIDE SEQUENCE [LARGE SCALE GENOMIC DNA]</scope>
    <source>
        <strain evidence="2 3">SRRC1468</strain>
    </source>
</reference>
<keyword evidence="3" id="KW-1185">Reference proteome</keyword>
<gene>
    <name evidence="2" type="ORF">ARAM_001367</name>
</gene>
<accession>A0A0F8WLY8</accession>
<dbReference type="Pfam" id="PF01112">
    <property type="entry name" value="Asparaginase_2"/>
    <property type="match status" value="1"/>
</dbReference>
<dbReference type="STRING" id="308745.A0A0F8WLY8"/>
<dbReference type="InterPro" id="IPR029055">
    <property type="entry name" value="Ntn_hydrolases_N"/>
</dbReference>
<dbReference type="EMBL" id="JZBS01004070">
    <property type="protein sequence ID" value="KKK12317.1"/>
    <property type="molecule type" value="Genomic_DNA"/>
</dbReference>
<evidence type="ECO:0000313" key="3">
    <source>
        <dbReference type="Proteomes" id="UP000034291"/>
    </source>
</evidence>
<dbReference type="SUPFAM" id="SSF56235">
    <property type="entry name" value="N-terminal nucleophile aminohydrolases (Ntn hydrolases)"/>
    <property type="match status" value="1"/>
</dbReference>
<dbReference type="InterPro" id="IPR000246">
    <property type="entry name" value="Peptidase_T2"/>
</dbReference>